<dbReference type="Proteomes" id="UP001164459">
    <property type="component" value="Chromosome"/>
</dbReference>
<proteinExistence type="predicted"/>
<name>A0ABY7H4D9_9BACT</name>
<keyword evidence="3" id="KW-1185">Reference proteome</keyword>
<accession>A0ABY7H4D9</accession>
<sequence>MGPAARVERDARAGEDDGPEAEGATPGPAAPGTGRDEYDSLPIDCEGAIASRQEDERTIVYITPTQKDSARPGQWVHCAWKDRPPSSACEVLDIVDGGMLEASCGEVKPGSRRPPK</sequence>
<organism evidence="2 3">
    <name type="scientific">Nannocystis punicea</name>
    <dbReference type="NCBI Taxonomy" id="2995304"/>
    <lineage>
        <taxon>Bacteria</taxon>
        <taxon>Pseudomonadati</taxon>
        <taxon>Myxococcota</taxon>
        <taxon>Polyangia</taxon>
        <taxon>Nannocystales</taxon>
        <taxon>Nannocystaceae</taxon>
        <taxon>Nannocystis</taxon>
    </lineage>
</organism>
<dbReference type="EMBL" id="CP114040">
    <property type="protein sequence ID" value="WAS94141.1"/>
    <property type="molecule type" value="Genomic_DNA"/>
</dbReference>
<feature type="compositionally biased region" description="Basic and acidic residues" evidence="1">
    <location>
        <begin position="1"/>
        <end position="15"/>
    </location>
</feature>
<gene>
    <name evidence="2" type="ORF">O0S08_49090</name>
</gene>
<protein>
    <submittedName>
        <fullName evidence="2">Uncharacterized protein</fullName>
    </submittedName>
</protein>
<evidence type="ECO:0000313" key="3">
    <source>
        <dbReference type="Proteomes" id="UP001164459"/>
    </source>
</evidence>
<feature type="compositionally biased region" description="Low complexity" evidence="1">
    <location>
        <begin position="21"/>
        <end position="33"/>
    </location>
</feature>
<evidence type="ECO:0000256" key="1">
    <source>
        <dbReference type="SAM" id="MobiDB-lite"/>
    </source>
</evidence>
<evidence type="ECO:0000313" key="2">
    <source>
        <dbReference type="EMBL" id="WAS94141.1"/>
    </source>
</evidence>
<reference evidence="2" key="1">
    <citation type="submission" date="2022-11" db="EMBL/GenBank/DDBJ databases">
        <title>Minimal conservation of predation-associated metabolite biosynthetic gene clusters underscores biosynthetic potential of Myxococcota including descriptions for ten novel species: Archangium lansinium sp. nov., Myxococcus landrumus sp. nov., Nannocystis bai.</title>
        <authorList>
            <person name="Ahearne A."/>
            <person name="Stevens C."/>
            <person name="Dowd S."/>
        </authorList>
    </citation>
    <scope>NUCLEOTIDE SEQUENCE</scope>
    <source>
        <strain evidence="2">Fl3</strain>
    </source>
</reference>
<dbReference type="RefSeq" id="WP_269036478.1">
    <property type="nucleotide sequence ID" value="NZ_CP114040.1"/>
</dbReference>
<feature type="region of interest" description="Disordered" evidence="1">
    <location>
        <begin position="1"/>
        <end position="41"/>
    </location>
</feature>